<dbReference type="InterPro" id="IPR029063">
    <property type="entry name" value="SAM-dependent_MTases_sf"/>
</dbReference>
<dbReference type="KEGG" id="nsh:GXM_02740"/>
<evidence type="ECO:0000259" key="2">
    <source>
        <dbReference type="Pfam" id="PF13649"/>
    </source>
</evidence>
<dbReference type="AlphaFoldDB" id="A0A5P8VXV7"/>
<dbReference type="CDD" id="cd02440">
    <property type="entry name" value="AdoMet_MTases"/>
    <property type="match status" value="1"/>
</dbReference>
<sequence>MQPSNVEINQEFWNNYAKKWDKSQVVLGNQKITDDERDNYINYLGDEWATVEDAVDIVNEYITPFIDQDSTVAEIGVGGGRIAAKVVEKVKKLYCFDVAEEMLKNAEAALSEDPQIEFHLIKNCQFEPEFSDKFDFVYSFDVFVHLDLLTIWKYLNSIYKTLKSGGRAFIHTTNITTPNGWARFAAYNNDEVLYQPTSPDTIKLLIEKSQFKVIKESSPDGKNFYSDRDYLVVIQK</sequence>
<keyword evidence="1 3" id="KW-0808">Transferase</keyword>
<gene>
    <name evidence="3" type="ORF">GXM_02740</name>
</gene>
<evidence type="ECO:0000256" key="1">
    <source>
        <dbReference type="ARBA" id="ARBA00022679"/>
    </source>
</evidence>
<name>A0A5P8VXV7_9NOSO</name>
<keyword evidence="4" id="KW-1185">Reference proteome</keyword>
<dbReference type="PANTHER" id="PTHR43861">
    <property type="entry name" value="TRANS-ACONITATE 2-METHYLTRANSFERASE-RELATED"/>
    <property type="match status" value="1"/>
</dbReference>
<dbReference type="SUPFAM" id="SSF53335">
    <property type="entry name" value="S-adenosyl-L-methionine-dependent methyltransferases"/>
    <property type="match status" value="1"/>
</dbReference>
<dbReference type="Gene3D" id="3.40.50.150">
    <property type="entry name" value="Vaccinia Virus protein VP39"/>
    <property type="match status" value="1"/>
</dbReference>
<feature type="domain" description="Methyltransferase" evidence="2">
    <location>
        <begin position="72"/>
        <end position="166"/>
    </location>
</feature>
<evidence type="ECO:0000313" key="3">
    <source>
        <dbReference type="EMBL" id="QFS45263.1"/>
    </source>
</evidence>
<evidence type="ECO:0000313" key="4">
    <source>
        <dbReference type="Proteomes" id="UP000326678"/>
    </source>
</evidence>
<organism evidence="3 4">
    <name type="scientific">Nostoc sphaeroides CCNUC1</name>
    <dbReference type="NCBI Taxonomy" id="2653204"/>
    <lineage>
        <taxon>Bacteria</taxon>
        <taxon>Bacillati</taxon>
        <taxon>Cyanobacteriota</taxon>
        <taxon>Cyanophyceae</taxon>
        <taxon>Nostocales</taxon>
        <taxon>Nostocaceae</taxon>
        <taxon>Nostoc</taxon>
    </lineage>
</organism>
<reference evidence="3 4" key="1">
    <citation type="submission" date="2019-10" db="EMBL/GenBank/DDBJ databases">
        <title>Genomic and transcriptomic insights into the perfect genentic adaptation of a filamentous nitrogen-fixing cyanobacterium to rice fields.</title>
        <authorList>
            <person name="Chen Z."/>
        </authorList>
    </citation>
    <scope>NUCLEOTIDE SEQUENCE [LARGE SCALE GENOMIC DNA]</scope>
    <source>
        <strain evidence="3">CCNUC1</strain>
    </source>
</reference>
<dbReference type="GO" id="GO:0032259">
    <property type="term" value="P:methylation"/>
    <property type="evidence" value="ECO:0007669"/>
    <property type="project" value="UniProtKB-KW"/>
</dbReference>
<dbReference type="Pfam" id="PF13649">
    <property type="entry name" value="Methyltransf_25"/>
    <property type="match status" value="1"/>
</dbReference>
<dbReference type="InterPro" id="IPR041698">
    <property type="entry name" value="Methyltransf_25"/>
</dbReference>
<dbReference type="RefSeq" id="WP_152588978.1">
    <property type="nucleotide sequence ID" value="NZ_CP045226.1"/>
</dbReference>
<proteinExistence type="predicted"/>
<dbReference type="PANTHER" id="PTHR43861:SF3">
    <property type="entry name" value="PUTATIVE (AFU_ORTHOLOGUE AFUA_2G14390)-RELATED"/>
    <property type="match status" value="1"/>
</dbReference>
<accession>A0A5P8VXV7</accession>
<dbReference type="Proteomes" id="UP000326678">
    <property type="component" value="Chromosome Gxm1"/>
</dbReference>
<dbReference type="EMBL" id="CP045226">
    <property type="protein sequence ID" value="QFS45263.1"/>
    <property type="molecule type" value="Genomic_DNA"/>
</dbReference>
<keyword evidence="3" id="KW-0489">Methyltransferase</keyword>
<dbReference type="GO" id="GO:0008168">
    <property type="term" value="F:methyltransferase activity"/>
    <property type="evidence" value="ECO:0007669"/>
    <property type="project" value="UniProtKB-KW"/>
</dbReference>
<protein>
    <submittedName>
        <fullName evidence="3">Class I SAM-dependent methyltransferase</fullName>
    </submittedName>
</protein>